<sequence length="127" mass="13899">MLISSPLRKRQQGRRKKDYGQENKSSKLGVTLFSNTFTALFALDFNFVLLKKVRVFKASRTKITQVTLVTPKIHIIQVYLFEEVANDCPVGCPNPGLHLPAGLHGGAGTRRILHRGAGAGAACLLRG</sequence>
<dbReference type="AlphaFoldDB" id="A0A645J382"/>
<evidence type="ECO:0000313" key="3">
    <source>
        <dbReference type="EMBL" id="MPN54944.1"/>
    </source>
</evidence>
<organism evidence="3">
    <name type="scientific">bioreactor metagenome</name>
    <dbReference type="NCBI Taxonomy" id="1076179"/>
    <lineage>
        <taxon>unclassified sequences</taxon>
        <taxon>metagenomes</taxon>
        <taxon>ecological metagenomes</taxon>
    </lineage>
</organism>
<keyword evidence="2" id="KW-0472">Membrane</keyword>
<proteinExistence type="predicted"/>
<feature type="region of interest" description="Disordered" evidence="1">
    <location>
        <begin position="1"/>
        <end position="22"/>
    </location>
</feature>
<protein>
    <submittedName>
        <fullName evidence="3">Uncharacterized protein</fullName>
    </submittedName>
</protein>
<gene>
    <name evidence="3" type="ORF">SDC9_202623</name>
</gene>
<keyword evidence="2" id="KW-0812">Transmembrane</keyword>
<evidence type="ECO:0000256" key="2">
    <source>
        <dbReference type="SAM" id="Phobius"/>
    </source>
</evidence>
<comment type="caution">
    <text evidence="3">The sequence shown here is derived from an EMBL/GenBank/DDBJ whole genome shotgun (WGS) entry which is preliminary data.</text>
</comment>
<name>A0A645J382_9ZZZZ</name>
<feature type="transmembrane region" description="Helical" evidence="2">
    <location>
        <begin position="28"/>
        <end position="50"/>
    </location>
</feature>
<evidence type="ECO:0000256" key="1">
    <source>
        <dbReference type="SAM" id="MobiDB-lite"/>
    </source>
</evidence>
<feature type="compositionally biased region" description="Basic residues" evidence="1">
    <location>
        <begin position="7"/>
        <end position="17"/>
    </location>
</feature>
<accession>A0A645J382</accession>
<keyword evidence="2" id="KW-1133">Transmembrane helix</keyword>
<reference evidence="3" key="1">
    <citation type="submission" date="2019-08" db="EMBL/GenBank/DDBJ databases">
        <authorList>
            <person name="Kucharzyk K."/>
            <person name="Murdoch R.W."/>
            <person name="Higgins S."/>
            <person name="Loffler F."/>
        </authorList>
    </citation>
    <scope>NUCLEOTIDE SEQUENCE</scope>
</reference>
<dbReference type="EMBL" id="VSSQ01123673">
    <property type="protein sequence ID" value="MPN54944.1"/>
    <property type="molecule type" value="Genomic_DNA"/>
</dbReference>